<evidence type="ECO:0000256" key="7">
    <source>
        <dbReference type="PIRSR" id="PIRSR016020-2"/>
    </source>
</evidence>
<comment type="catalytic activity">
    <reaction evidence="1">
        <text>alpha-D-glucose 6-phosphate = beta-D-glucose 6-phosphate</text>
        <dbReference type="Rhea" id="RHEA:16249"/>
        <dbReference type="ChEBI" id="CHEBI:58225"/>
        <dbReference type="ChEBI" id="CHEBI:58247"/>
        <dbReference type="EC" id="5.1.3.15"/>
    </reaction>
</comment>
<proteinExistence type="inferred from homology"/>
<dbReference type="PANTHER" id="PTHR11122">
    <property type="entry name" value="APOSPORY-ASSOCIATED PROTEIN C-RELATED"/>
    <property type="match status" value="1"/>
</dbReference>
<feature type="active site" evidence="6">
    <location>
        <position position="181"/>
    </location>
</feature>
<evidence type="ECO:0000313" key="9">
    <source>
        <dbReference type="EMBL" id="KAK6528826.1"/>
    </source>
</evidence>
<evidence type="ECO:0000256" key="4">
    <source>
        <dbReference type="ARBA" id="ARBA00023235"/>
    </source>
</evidence>
<dbReference type="GO" id="GO:0047938">
    <property type="term" value="F:glucose-6-phosphate 1-epimerase activity"/>
    <property type="evidence" value="ECO:0007669"/>
    <property type="project" value="UniProtKB-UniRule"/>
</dbReference>
<comment type="function">
    <text evidence="5">Catalyzes the interconversion between the alpha and beta anomers from at least three hexose 6-phosphate sugars (Glc6P, Gal6P, and Man6P).</text>
</comment>
<evidence type="ECO:0000313" key="10">
    <source>
        <dbReference type="Proteomes" id="UP001365542"/>
    </source>
</evidence>
<feature type="binding site" evidence="7">
    <location>
        <position position="102"/>
    </location>
    <ligand>
        <name>substrate</name>
    </ligand>
</feature>
<sequence>MPVERKKPTLDLTASATPDTSNASIEQSSEQVTISLASSGAKATILLHGATIISWTAHGREQLWLSTSSALDGSKAVRGGIPLVFPVFGPPPPETPVASLPQHGFARTSKWSLLGRAEDDAGITVDFGLGSESLSQDVREKWGYDFNLMYSVKLTDDTLETKLVVQNVETDKNFDFNVLFHTYLRIPNVDNVSVHGLKDLTYRDKTLGNSTHSETGDTIKINGQTDRVYIDAPDEVVVQDDGKPIFTVTKVGLKDVVVWNPYDAAEQIGDWEPKEGYKNMICIEAGSVAAFQTLEAGFAWEGGVVHKAHL</sequence>
<evidence type="ECO:0000256" key="6">
    <source>
        <dbReference type="PIRSR" id="PIRSR016020-1"/>
    </source>
</evidence>
<evidence type="ECO:0000256" key="1">
    <source>
        <dbReference type="ARBA" id="ARBA00001096"/>
    </source>
</evidence>
<dbReference type="GO" id="GO:0030246">
    <property type="term" value="F:carbohydrate binding"/>
    <property type="evidence" value="ECO:0007669"/>
    <property type="project" value="UniProtKB-UniRule"/>
</dbReference>
<reference evidence="9 10" key="1">
    <citation type="submission" date="2019-10" db="EMBL/GenBank/DDBJ databases">
        <authorList>
            <person name="Palmer J.M."/>
        </authorList>
    </citation>
    <scope>NUCLEOTIDE SEQUENCE [LARGE SCALE GENOMIC DNA]</scope>
    <source>
        <strain evidence="9 10">TWF694</strain>
    </source>
</reference>
<dbReference type="GO" id="GO:0005737">
    <property type="term" value="C:cytoplasm"/>
    <property type="evidence" value="ECO:0007669"/>
    <property type="project" value="TreeGrafter"/>
</dbReference>
<gene>
    <name evidence="9" type="ORF">TWF694_004060</name>
</gene>
<dbReference type="InterPro" id="IPR008183">
    <property type="entry name" value="Aldose_1/G6P_1-epimerase"/>
</dbReference>
<feature type="compositionally biased region" description="Polar residues" evidence="8">
    <location>
        <begin position="12"/>
        <end position="26"/>
    </location>
</feature>
<dbReference type="InterPro" id="IPR011013">
    <property type="entry name" value="Gal_mutarotase_sf_dom"/>
</dbReference>
<protein>
    <recommendedName>
        <fullName evidence="3 5">Glucose-6-phosphate 1-epimerase</fullName>
        <ecNumber evidence="3 5">5.1.3.15</ecNumber>
    </recommendedName>
</protein>
<dbReference type="GO" id="GO:0005975">
    <property type="term" value="P:carbohydrate metabolic process"/>
    <property type="evidence" value="ECO:0007669"/>
    <property type="project" value="InterPro"/>
</dbReference>
<dbReference type="EMBL" id="JAVHJO010000014">
    <property type="protein sequence ID" value="KAK6528826.1"/>
    <property type="molecule type" value="Genomic_DNA"/>
</dbReference>
<dbReference type="EC" id="5.1.3.15" evidence="3 5"/>
<dbReference type="SUPFAM" id="SSF74650">
    <property type="entry name" value="Galactose mutarotase-like"/>
    <property type="match status" value="1"/>
</dbReference>
<dbReference type="Pfam" id="PF01263">
    <property type="entry name" value="Aldose_epim"/>
    <property type="match status" value="1"/>
</dbReference>
<dbReference type="PANTHER" id="PTHR11122:SF13">
    <property type="entry name" value="GLUCOSE-6-PHOSPHATE 1-EPIMERASE"/>
    <property type="match status" value="1"/>
</dbReference>
<comment type="caution">
    <text evidence="9">The sequence shown here is derived from an EMBL/GenBank/DDBJ whole genome shotgun (WGS) entry which is preliminary data.</text>
</comment>
<evidence type="ECO:0000256" key="5">
    <source>
        <dbReference type="PIRNR" id="PIRNR016020"/>
    </source>
</evidence>
<feature type="region of interest" description="Disordered" evidence="8">
    <location>
        <begin position="1"/>
        <end position="26"/>
    </location>
</feature>
<organism evidence="9 10">
    <name type="scientific">Orbilia ellipsospora</name>
    <dbReference type="NCBI Taxonomy" id="2528407"/>
    <lineage>
        <taxon>Eukaryota</taxon>
        <taxon>Fungi</taxon>
        <taxon>Dikarya</taxon>
        <taxon>Ascomycota</taxon>
        <taxon>Pezizomycotina</taxon>
        <taxon>Orbiliomycetes</taxon>
        <taxon>Orbiliales</taxon>
        <taxon>Orbiliaceae</taxon>
        <taxon>Orbilia</taxon>
    </lineage>
</organism>
<dbReference type="CDD" id="cd09020">
    <property type="entry name" value="D-hex-6-P-epi_like"/>
    <property type="match status" value="1"/>
</dbReference>
<dbReference type="PIRSF" id="PIRSF016020">
    <property type="entry name" value="PHexose_mutarotase"/>
    <property type="match status" value="1"/>
</dbReference>
<name>A0AAV9WWX1_9PEZI</name>
<comment type="similarity">
    <text evidence="2 5">Belongs to the glucose-6-phosphate 1-epimerase family.</text>
</comment>
<keyword evidence="4 5" id="KW-0413">Isomerase</keyword>
<dbReference type="Proteomes" id="UP001365542">
    <property type="component" value="Unassembled WGS sequence"/>
</dbReference>
<accession>A0AAV9WWX1</accession>
<feature type="active site" evidence="6">
    <location>
        <position position="284"/>
    </location>
</feature>
<dbReference type="InterPro" id="IPR014718">
    <property type="entry name" value="GH-type_carb-bd"/>
</dbReference>
<evidence type="ECO:0000256" key="8">
    <source>
        <dbReference type="SAM" id="MobiDB-lite"/>
    </source>
</evidence>
<keyword evidence="10" id="KW-1185">Reference proteome</keyword>
<feature type="binding site" evidence="7">
    <location>
        <position position="78"/>
    </location>
    <ligand>
        <name>substrate</name>
    </ligand>
</feature>
<evidence type="ECO:0000256" key="2">
    <source>
        <dbReference type="ARBA" id="ARBA00005866"/>
    </source>
</evidence>
<feature type="binding site" evidence="7">
    <location>
        <position position="107"/>
    </location>
    <ligand>
        <name>substrate</name>
    </ligand>
</feature>
<evidence type="ECO:0000256" key="3">
    <source>
        <dbReference type="ARBA" id="ARBA00012083"/>
    </source>
</evidence>
<dbReference type="Gene3D" id="2.70.98.10">
    <property type="match status" value="1"/>
</dbReference>
<dbReference type="InterPro" id="IPR025532">
    <property type="entry name" value="G6P_1-epimerase"/>
</dbReference>
<dbReference type="AlphaFoldDB" id="A0AAV9WWX1"/>